<dbReference type="InterPro" id="IPR043520">
    <property type="entry name" value="SPT21"/>
</dbReference>
<dbReference type="GO" id="GO:0005509">
    <property type="term" value="F:calcium ion binding"/>
    <property type="evidence" value="ECO:0007669"/>
    <property type="project" value="InterPro"/>
</dbReference>
<name>A0AAX6T9W1_HETGA</name>
<dbReference type="CTD" id="374955"/>
<evidence type="ECO:0000256" key="1">
    <source>
        <dbReference type="SAM" id="MobiDB-lite"/>
    </source>
</evidence>
<reference evidence="3" key="1">
    <citation type="submission" date="2025-08" db="UniProtKB">
        <authorList>
            <consortium name="RefSeq"/>
        </authorList>
    </citation>
    <scope>IDENTIFICATION</scope>
</reference>
<evidence type="ECO:0000313" key="2">
    <source>
        <dbReference type="Proteomes" id="UP000694906"/>
    </source>
</evidence>
<organism evidence="2 3">
    <name type="scientific">Heterocephalus glaber</name>
    <name type="common">Naked mole rat</name>
    <dbReference type="NCBI Taxonomy" id="10181"/>
    <lineage>
        <taxon>Eukaryota</taxon>
        <taxon>Metazoa</taxon>
        <taxon>Chordata</taxon>
        <taxon>Craniata</taxon>
        <taxon>Vertebrata</taxon>
        <taxon>Euteleostomi</taxon>
        <taxon>Mammalia</taxon>
        <taxon>Eutheria</taxon>
        <taxon>Euarchontoglires</taxon>
        <taxon>Glires</taxon>
        <taxon>Rodentia</taxon>
        <taxon>Hystricomorpha</taxon>
        <taxon>Bathyergidae</taxon>
        <taxon>Heterocephalus</taxon>
    </lineage>
</organism>
<dbReference type="PANTHER" id="PTHR47500:SF1">
    <property type="entry name" value="SPERMATOGENESIS-ASSOCIATED PROTEIN 21"/>
    <property type="match status" value="1"/>
</dbReference>
<protein>
    <submittedName>
        <fullName evidence="3">Spermatogenesis-associated protein 21</fullName>
    </submittedName>
</protein>
<feature type="compositionally biased region" description="Basic and acidic residues" evidence="1">
    <location>
        <begin position="60"/>
        <end position="76"/>
    </location>
</feature>
<keyword evidence="2" id="KW-1185">Reference proteome</keyword>
<dbReference type="RefSeq" id="XP_021119072.1">
    <property type="nucleotide sequence ID" value="XM_021263413.1"/>
</dbReference>
<sequence>MQKPPRRGTQSSGPGAGASSKTKAPCNPEELQQPGTETKDQQGRLHKPGTVEDQPLESSQEGRDISDRREPGHTQEFESPGNPQPSFMECLLETEEEEVAHRRAWKSRALTAWKSPRTLMPGPTSVPISHSAPLTLPQTPTSAPPTTWVWARPPAATLMAALVPAMVPDLVLWAPIPDLGWRWTELPKSRKWSLSCARPWQEPEEHGLLGLCQGWKEQAEEHLILKQEEAFRSYFEIFNGPDEVDAQSLKNILVHCIFFSLSLSLSLSLSGDGHMDFKDFLAMMTDTRSFFCSMEQNDVTNMAPPNPHTLLFEILSLLVELLALPKTVLEEITNYYQKLKEGTCEVREMASAIGQLWLQKQVLYNHQQAGSLEVPERRGLSILSRLKQNVEDLASDLQSPYAQMPCIPLCTWLNKKTVHRKLGSHNMLDQCVPASLSPSTRSLFFQSGPQGADYFTDTKDCGERVKHLPSFCPTLSREHRSKRGKWLSSMPTRTH</sequence>
<gene>
    <name evidence="3" type="primary">Spata21</name>
</gene>
<evidence type="ECO:0000313" key="3">
    <source>
        <dbReference type="RefSeq" id="XP_021119072.1"/>
    </source>
</evidence>
<proteinExistence type="predicted"/>
<feature type="region of interest" description="Disordered" evidence="1">
    <location>
        <begin position="1"/>
        <end position="87"/>
    </location>
</feature>
<dbReference type="AlphaFoldDB" id="A0AAX6T9W1"/>
<dbReference type="PANTHER" id="PTHR47500">
    <property type="entry name" value="EF-HAND CALCIUM-BINDING DOMAIN-CONTAINING PROTEIN"/>
    <property type="match status" value="1"/>
</dbReference>
<accession>A0AAX6T9W1</accession>
<dbReference type="Proteomes" id="UP000694906">
    <property type="component" value="Unplaced"/>
</dbReference>
<dbReference type="GeneID" id="101724322"/>